<protein>
    <submittedName>
        <fullName evidence="2">Uncharacterized protein</fullName>
    </submittedName>
</protein>
<sequence length="268" mass="30076">VMNQPKLYPNFQFDLPLYNKAMDSVPPERPPSSSDEYDDSDTSPVGPPPSLKQYNAQPPAPPAPPTYDKSYQPQPPAPPAYDKSYQQPPPYDKSYQQPPPYDKSYQPQPPPQTRYNIKTPRLASPPPAPRPLQPQSFDKNIALIAYLPLVRYNKTKGQPRSITPPTTTTTTTQKPKPPPVPPPFAYNKNTVPKYKILPLQAYNKATFVSSPVIQPTIPSKLQQQFASCICVPYYLCKDGVINSGGRLQAINKRTSRSLKYDFFNKVSK</sequence>
<dbReference type="OrthoDB" id="6467152at2759"/>
<organism evidence="2 3">
    <name type="scientific">Araneus ventricosus</name>
    <name type="common">Orbweaver spider</name>
    <name type="synonym">Epeira ventricosa</name>
    <dbReference type="NCBI Taxonomy" id="182803"/>
    <lineage>
        <taxon>Eukaryota</taxon>
        <taxon>Metazoa</taxon>
        <taxon>Ecdysozoa</taxon>
        <taxon>Arthropoda</taxon>
        <taxon>Chelicerata</taxon>
        <taxon>Arachnida</taxon>
        <taxon>Araneae</taxon>
        <taxon>Araneomorphae</taxon>
        <taxon>Entelegynae</taxon>
        <taxon>Araneoidea</taxon>
        <taxon>Araneidae</taxon>
        <taxon>Araneus</taxon>
    </lineage>
</organism>
<dbReference type="Proteomes" id="UP000499080">
    <property type="component" value="Unassembled WGS sequence"/>
</dbReference>
<evidence type="ECO:0000313" key="2">
    <source>
        <dbReference type="EMBL" id="GBM93690.1"/>
    </source>
</evidence>
<comment type="caution">
    <text evidence="2">The sequence shown here is derived from an EMBL/GenBank/DDBJ whole genome shotgun (WGS) entry which is preliminary data.</text>
</comment>
<evidence type="ECO:0000313" key="3">
    <source>
        <dbReference type="Proteomes" id="UP000499080"/>
    </source>
</evidence>
<feature type="region of interest" description="Disordered" evidence="1">
    <location>
        <begin position="155"/>
        <end position="181"/>
    </location>
</feature>
<name>A0A4Y2JUG8_ARAVE</name>
<feature type="compositionally biased region" description="Pro residues" evidence="1">
    <location>
        <begin position="87"/>
        <end position="112"/>
    </location>
</feature>
<feature type="region of interest" description="Disordered" evidence="1">
    <location>
        <begin position="19"/>
        <end position="135"/>
    </location>
</feature>
<gene>
    <name evidence="2" type="ORF">AVEN_177843_1</name>
</gene>
<evidence type="ECO:0000256" key="1">
    <source>
        <dbReference type="SAM" id="MobiDB-lite"/>
    </source>
</evidence>
<accession>A0A4Y2JUG8</accession>
<feature type="non-terminal residue" evidence="2">
    <location>
        <position position="1"/>
    </location>
</feature>
<keyword evidence="3" id="KW-1185">Reference proteome</keyword>
<feature type="compositionally biased region" description="Low complexity" evidence="1">
    <location>
        <begin position="163"/>
        <end position="174"/>
    </location>
</feature>
<reference evidence="2 3" key="1">
    <citation type="journal article" date="2019" name="Sci. Rep.">
        <title>Orb-weaving spider Araneus ventricosus genome elucidates the spidroin gene catalogue.</title>
        <authorList>
            <person name="Kono N."/>
            <person name="Nakamura H."/>
            <person name="Ohtoshi R."/>
            <person name="Moran D.A.P."/>
            <person name="Shinohara A."/>
            <person name="Yoshida Y."/>
            <person name="Fujiwara M."/>
            <person name="Mori M."/>
            <person name="Tomita M."/>
            <person name="Arakawa K."/>
        </authorList>
    </citation>
    <scope>NUCLEOTIDE SEQUENCE [LARGE SCALE GENOMIC DNA]</scope>
</reference>
<proteinExistence type="predicted"/>
<dbReference type="AlphaFoldDB" id="A0A4Y2JUG8"/>
<dbReference type="PRINTS" id="PR01217">
    <property type="entry name" value="PRICHEXTENSN"/>
</dbReference>
<feature type="compositionally biased region" description="Pro residues" evidence="1">
    <location>
        <begin position="123"/>
        <end position="132"/>
    </location>
</feature>
<dbReference type="EMBL" id="BGPR01111969">
    <property type="protein sequence ID" value="GBM93690.1"/>
    <property type="molecule type" value="Genomic_DNA"/>
</dbReference>